<proteinExistence type="predicted"/>
<dbReference type="AlphaFoldDB" id="A0A1J7I6D8"/>
<dbReference type="Proteomes" id="UP000182658">
    <property type="component" value="Unassembled WGS sequence"/>
</dbReference>
<keyword evidence="2" id="KW-1185">Reference proteome</keyword>
<evidence type="ECO:0000313" key="1">
    <source>
        <dbReference type="EMBL" id="OIW22931.1"/>
    </source>
</evidence>
<dbReference type="EMBL" id="KV875109">
    <property type="protein sequence ID" value="OIW22931.1"/>
    <property type="molecule type" value="Genomic_DNA"/>
</dbReference>
<evidence type="ECO:0000313" key="2">
    <source>
        <dbReference type="Proteomes" id="UP000182658"/>
    </source>
</evidence>
<name>A0A1J7I6D8_9PEZI</name>
<sequence>MQGAGRQTTRLNCVDSTNTTGLTDIHAFASATVITRCKEWYDWSMHHQAAITRSFQAESPSSSPMCCPYLDKEEGAPADVAIQTARRSIKSRPMGRPITRSSAIIYMYFVILDSELHRQPRRLYPSRTLMGTTNLAGLAGLAPLEINRTSIESLTTVPIS</sequence>
<protein>
    <submittedName>
        <fullName evidence="1">Uncharacterized protein</fullName>
    </submittedName>
</protein>
<reference evidence="1 2" key="1">
    <citation type="submission" date="2016-10" db="EMBL/GenBank/DDBJ databases">
        <title>Draft genome sequence of Coniochaeta ligniaria NRRL30616, a lignocellulolytic fungus for bioabatement of inhibitors in plant biomass hydrolysates.</title>
        <authorList>
            <consortium name="DOE Joint Genome Institute"/>
            <person name="Jimenez D.J."/>
            <person name="Hector R.E."/>
            <person name="Riley R."/>
            <person name="Sun H."/>
            <person name="Grigoriev I.V."/>
            <person name="Van Elsas J.D."/>
            <person name="Nichols N.N."/>
        </authorList>
    </citation>
    <scope>NUCLEOTIDE SEQUENCE [LARGE SCALE GENOMIC DNA]</scope>
    <source>
        <strain evidence="1 2">NRRL 30616</strain>
    </source>
</reference>
<accession>A0A1J7I6D8</accession>
<organism evidence="1 2">
    <name type="scientific">Coniochaeta ligniaria NRRL 30616</name>
    <dbReference type="NCBI Taxonomy" id="1408157"/>
    <lineage>
        <taxon>Eukaryota</taxon>
        <taxon>Fungi</taxon>
        <taxon>Dikarya</taxon>
        <taxon>Ascomycota</taxon>
        <taxon>Pezizomycotina</taxon>
        <taxon>Sordariomycetes</taxon>
        <taxon>Sordariomycetidae</taxon>
        <taxon>Coniochaetales</taxon>
        <taxon>Coniochaetaceae</taxon>
        <taxon>Coniochaeta</taxon>
    </lineage>
</organism>
<dbReference type="InParanoid" id="A0A1J7I6D8"/>
<gene>
    <name evidence="1" type="ORF">CONLIGDRAFT_144500</name>
</gene>